<evidence type="ECO:0000256" key="3">
    <source>
        <dbReference type="ARBA" id="ARBA00022692"/>
    </source>
</evidence>
<keyword evidence="7 9" id="KW-0472">Membrane</keyword>
<evidence type="ECO:0000256" key="9">
    <source>
        <dbReference type="SAM" id="Phobius"/>
    </source>
</evidence>
<reference evidence="10" key="1">
    <citation type="submission" date="2018-06" db="EMBL/GenBank/DDBJ databases">
        <authorList>
            <person name="Zhirakovskaya E."/>
        </authorList>
    </citation>
    <scope>NUCLEOTIDE SEQUENCE</scope>
</reference>
<accession>A0A3B0RU82</accession>
<comment type="subcellular location">
    <subcellularLocation>
        <location evidence="1">Membrane</location>
        <topology evidence="1">Single-pass membrane protein</topology>
    </subcellularLocation>
</comment>
<feature type="region of interest" description="Disordered" evidence="8">
    <location>
        <begin position="87"/>
        <end position="186"/>
    </location>
</feature>
<gene>
    <name evidence="10" type="ORF">MNBD_ACTINO01-184</name>
</gene>
<name>A0A3B0RU82_9ZZZZ</name>
<organism evidence="10">
    <name type="scientific">hydrothermal vent metagenome</name>
    <dbReference type="NCBI Taxonomy" id="652676"/>
    <lineage>
        <taxon>unclassified sequences</taxon>
        <taxon>metagenomes</taxon>
        <taxon>ecological metagenomes</taxon>
    </lineage>
</organism>
<evidence type="ECO:0008006" key="11">
    <source>
        <dbReference type="Google" id="ProtNLM"/>
    </source>
</evidence>
<dbReference type="Pfam" id="PF02416">
    <property type="entry name" value="TatA_B_E"/>
    <property type="match status" value="1"/>
</dbReference>
<evidence type="ECO:0000256" key="1">
    <source>
        <dbReference type="ARBA" id="ARBA00004167"/>
    </source>
</evidence>
<dbReference type="AlphaFoldDB" id="A0A3B0RU82"/>
<keyword evidence="3 9" id="KW-0812">Transmembrane</keyword>
<evidence type="ECO:0000256" key="4">
    <source>
        <dbReference type="ARBA" id="ARBA00022927"/>
    </source>
</evidence>
<keyword evidence="6" id="KW-0811">Translocation</keyword>
<dbReference type="GO" id="GO:0015031">
    <property type="term" value="P:protein transport"/>
    <property type="evidence" value="ECO:0007669"/>
    <property type="project" value="UniProtKB-KW"/>
</dbReference>
<protein>
    <recommendedName>
        <fullName evidence="11">Twin-arginine translocation protein TatB</fullName>
    </recommendedName>
</protein>
<evidence type="ECO:0000256" key="7">
    <source>
        <dbReference type="ARBA" id="ARBA00023136"/>
    </source>
</evidence>
<evidence type="ECO:0000256" key="8">
    <source>
        <dbReference type="SAM" id="MobiDB-lite"/>
    </source>
</evidence>
<evidence type="ECO:0000313" key="10">
    <source>
        <dbReference type="EMBL" id="VAV95747.1"/>
    </source>
</evidence>
<dbReference type="PANTHER" id="PTHR33162:SF1">
    <property type="entry name" value="SEC-INDEPENDENT PROTEIN TRANSLOCASE PROTEIN TATA, CHLOROPLASTIC"/>
    <property type="match status" value="1"/>
</dbReference>
<dbReference type="PRINTS" id="PR01506">
    <property type="entry name" value="TATBPROTEIN"/>
</dbReference>
<proteinExistence type="predicted"/>
<keyword evidence="4" id="KW-0653">Protein transport</keyword>
<dbReference type="InterPro" id="IPR003369">
    <property type="entry name" value="TatA/B/E"/>
</dbReference>
<dbReference type="EMBL" id="UOEI01000157">
    <property type="protein sequence ID" value="VAV95747.1"/>
    <property type="molecule type" value="Genomic_DNA"/>
</dbReference>
<dbReference type="Gene3D" id="1.20.5.3310">
    <property type="match status" value="1"/>
</dbReference>
<evidence type="ECO:0000256" key="6">
    <source>
        <dbReference type="ARBA" id="ARBA00023010"/>
    </source>
</evidence>
<evidence type="ECO:0000256" key="2">
    <source>
        <dbReference type="ARBA" id="ARBA00022448"/>
    </source>
</evidence>
<dbReference type="GO" id="GO:0016020">
    <property type="term" value="C:membrane"/>
    <property type="evidence" value="ECO:0007669"/>
    <property type="project" value="UniProtKB-SubCell"/>
</dbReference>
<evidence type="ECO:0000256" key="5">
    <source>
        <dbReference type="ARBA" id="ARBA00022989"/>
    </source>
</evidence>
<dbReference type="PANTHER" id="PTHR33162">
    <property type="entry name" value="SEC-INDEPENDENT PROTEIN TRANSLOCASE PROTEIN TATA, CHLOROPLASTIC"/>
    <property type="match status" value="1"/>
</dbReference>
<keyword evidence="5 9" id="KW-1133">Transmembrane helix</keyword>
<feature type="compositionally biased region" description="Basic and acidic residues" evidence="8">
    <location>
        <begin position="159"/>
        <end position="186"/>
    </location>
</feature>
<sequence length="186" mass="19512">MRPTMRCMGSLGSAEILVIAVAALIVFGPKRLPELARKASEILTKTREATHSVTSALDSEFKGVTAPLQSLKAEYNATMKEIKSAATSVGDAAMGPGDTPTSKKKTGDAEPEQDMAVTIPLDDDLPGEDATTASQESAGRDMAVTIPLDDDLPGQTDPTQDRPEGSDTEERPSTIDDAPHDEGATS</sequence>
<keyword evidence="2" id="KW-0813">Transport</keyword>
<feature type="transmembrane region" description="Helical" evidence="9">
    <location>
        <begin position="7"/>
        <end position="28"/>
    </location>
</feature>